<keyword evidence="2" id="KW-1185">Reference proteome</keyword>
<proteinExistence type="predicted"/>
<protein>
    <submittedName>
        <fullName evidence="1">Uncharacterized protein</fullName>
    </submittedName>
</protein>
<reference evidence="1" key="1">
    <citation type="journal article" date="2014" name="Int. J. Syst. Evol. Microbiol.">
        <title>Complete genome sequence of Corynebacterium casei LMG S-19264T (=DSM 44701T), isolated from a smear-ripened cheese.</title>
        <authorList>
            <consortium name="US DOE Joint Genome Institute (JGI-PGF)"/>
            <person name="Walter F."/>
            <person name="Albersmeier A."/>
            <person name="Kalinowski J."/>
            <person name="Ruckert C."/>
        </authorList>
    </citation>
    <scope>NUCLEOTIDE SEQUENCE</scope>
    <source>
        <strain evidence="1">JCM 18487</strain>
    </source>
</reference>
<comment type="caution">
    <text evidence="1">The sequence shown here is derived from an EMBL/GenBank/DDBJ whole genome shotgun (WGS) entry which is preliminary data.</text>
</comment>
<name>A0A917KIK9_9BACL</name>
<sequence>MGRDHFTMKRDRILVEVFPKFFAEYDETADACGPDCICSGVTMGQIQRLNEDFLGMVHRVANDAEAPVTVQVYRYTSRDDRASAIARLNEFMGRLGYKSFHEGEEARQILELMTPVLAVSGEICAFGTYPPREALERALGVL</sequence>
<dbReference type="RefSeq" id="WP_188883486.1">
    <property type="nucleotide sequence ID" value="NZ_BMOY01000072.1"/>
</dbReference>
<evidence type="ECO:0000313" key="2">
    <source>
        <dbReference type="Proteomes" id="UP000637695"/>
    </source>
</evidence>
<organism evidence="1 2">
    <name type="scientific">Alicyclobacillus cellulosilyticus</name>
    <dbReference type="NCBI Taxonomy" id="1003997"/>
    <lineage>
        <taxon>Bacteria</taxon>
        <taxon>Bacillati</taxon>
        <taxon>Bacillota</taxon>
        <taxon>Bacilli</taxon>
        <taxon>Bacillales</taxon>
        <taxon>Alicyclobacillaceae</taxon>
        <taxon>Alicyclobacillus</taxon>
    </lineage>
</organism>
<dbReference type="EMBL" id="BMOY01000072">
    <property type="protein sequence ID" value="GGJ14374.1"/>
    <property type="molecule type" value="Genomic_DNA"/>
</dbReference>
<dbReference type="Proteomes" id="UP000637695">
    <property type="component" value="Unassembled WGS sequence"/>
</dbReference>
<dbReference type="AlphaFoldDB" id="A0A917KIK9"/>
<accession>A0A917KIK9</accession>
<gene>
    <name evidence="1" type="ORF">GCM10010885_24560</name>
</gene>
<reference evidence="1" key="2">
    <citation type="submission" date="2020-09" db="EMBL/GenBank/DDBJ databases">
        <authorList>
            <person name="Sun Q."/>
            <person name="Ohkuma M."/>
        </authorList>
    </citation>
    <scope>NUCLEOTIDE SEQUENCE</scope>
    <source>
        <strain evidence="1">JCM 18487</strain>
    </source>
</reference>
<evidence type="ECO:0000313" key="1">
    <source>
        <dbReference type="EMBL" id="GGJ14374.1"/>
    </source>
</evidence>